<dbReference type="PANTHER" id="PTHR43235">
    <property type="entry name" value="GLUTAMINE AMIDOTRANSFERASE PB2B2.05-RELATED"/>
    <property type="match status" value="1"/>
</dbReference>
<dbReference type="PANTHER" id="PTHR43235:SF1">
    <property type="entry name" value="GLUTAMINE AMIDOTRANSFERASE PB2B2.05-RELATED"/>
    <property type="match status" value="1"/>
</dbReference>
<evidence type="ECO:0000313" key="1">
    <source>
        <dbReference type="EMBL" id="QEA04873.1"/>
    </source>
</evidence>
<dbReference type="GO" id="GO:0016811">
    <property type="term" value="F:hydrolase activity, acting on carbon-nitrogen (but not peptide) bonds, in linear amides"/>
    <property type="evidence" value="ECO:0007669"/>
    <property type="project" value="InterPro"/>
</dbReference>
<dbReference type="GO" id="GO:0016757">
    <property type="term" value="F:glycosyltransferase activity"/>
    <property type="evidence" value="ECO:0007669"/>
    <property type="project" value="UniProtKB-KW"/>
</dbReference>
<protein>
    <submittedName>
        <fullName evidence="1">Putative glutamine amidotransferase</fullName>
        <ecNumber evidence="1">2.4.2.-</ecNumber>
    </submittedName>
</protein>
<accession>A0A5B8RA13</accession>
<keyword evidence="1" id="KW-0315">Glutamine amidotransferase</keyword>
<gene>
    <name evidence="1" type="ORF">KBTEX_01190</name>
</gene>
<dbReference type="SUPFAM" id="SSF52317">
    <property type="entry name" value="Class I glutamine amidotransferase-like"/>
    <property type="match status" value="1"/>
</dbReference>
<dbReference type="InterPro" id="IPR029062">
    <property type="entry name" value="Class_I_gatase-like"/>
</dbReference>
<organism evidence="1">
    <name type="scientific">uncultured organism</name>
    <dbReference type="NCBI Taxonomy" id="155900"/>
    <lineage>
        <taxon>unclassified sequences</taxon>
        <taxon>environmental samples</taxon>
    </lineage>
</organism>
<dbReference type="EMBL" id="MN079090">
    <property type="protein sequence ID" value="QEA04873.1"/>
    <property type="molecule type" value="Genomic_DNA"/>
</dbReference>
<reference evidence="1" key="1">
    <citation type="submission" date="2019-06" db="EMBL/GenBank/DDBJ databases">
        <authorList>
            <person name="Murdoch R.W."/>
            <person name="Fathepure B."/>
        </authorList>
    </citation>
    <scope>NUCLEOTIDE SEQUENCE</scope>
</reference>
<dbReference type="Pfam" id="PF07722">
    <property type="entry name" value="Peptidase_C26"/>
    <property type="match status" value="1"/>
</dbReference>
<keyword evidence="1" id="KW-0328">Glycosyltransferase</keyword>
<dbReference type="PROSITE" id="PS51273">
    <property type="entry name" value="GATASE_TYPE_1"/>
    <property type="match status" value="1"/>
</dbReference>
<dbReference type="EC" id="2.4.2.-" evidence="1"/>
<dbReference type="InterPro" id="IPR044668">
    <property type="entry name" value="PuuD-like"/>
</dbReference>
<dbReference type="AlphaFoldDB" id="A0A5B8RA13"/>
<keyword evidence="1" id="KW-0808">Transferase</keyword>
<dbReference type="CDD" id="cd01745">
    <property type="entry name" value="GATase1_2"/>
    <property type="match status" value="1"/>
</dbReference>
<dbReference type="Gene3D" id="3.40.50.880">
    <property type="match status" value="1"/>
</dbReference>
<dbReference type="InterPro" id="IPR011697">
    <property type="entry name" value="Peptidase_C26"/>
</dbReference>
<name>A0A5B8RA13_9ZZZZ</name>
<proteinExistence type="predicted"/>
<sequence>MHWHAGSVTDGVAVHAVVISGGHDVDPVLYAQTPRVRPRHDPERDAFESDVIARALACGIPLLGICRGAQLLNIVRGGSLHQSLRSRRRHTGNRRTLLPCKSVRVVAGSTVEAVLGTGRLRVNSLHDQGIDRIGEGLRVVATDRDAIVQAVERPGARFVIGVQWHPEFLVYLPSQRRLFRSLVDAAAASEAVPFETASRP</sequence>